<dbReference type="RefSeq" id="WP_306158639.1">
    <property type="nucleotide sequence ID" value="NZ_CP132314.1"/>
</dbReference>
<evidence type="ECO:0008006" key="4">
    <source>
        <dbReference type="Google" id="ProtNLM"/>
    </source>
</evidence>
<keyword evidence="3" id="KW-1185">Reference proteome</keyword>
<feature type="compositionally biased region" description="Basic and acidic residues" evidence="1">
    <location>
        <begin position="1"/>
        <end position="18"/>
    </location>
</feature>
<gene>
    <name evidence="2" type="ORF">Q9315_00310</name>
</gene>
<feature type="region of interest" description="Disordered" evidence="1">
    <location>
        <begin position="1"/>
        <end position="29"/>
    </location>
</feature>
<dbReference type="EMBL" id="CP132314">
    <property type="protein sequence ID" value="WLS03124.1"/>
    <property type="molecule type" value="Genomic_DNA"/>
</dbReference>
<evidence type="ECO:0000256" key="1">
    <source>
        <dbReference type="SAM" id="MobiDB-lite"/>
    </source>
</evidence>
<evidence type="ECO:0000313" key="3">
    <source>
        <dbReference type="Proteomes" id="UP001225788"/>
    </source>
</evidence>
<accession>A0ABY9K6E8</accession>
<sequence>MHTQAHDSIPDRRLEPRRLLPRRQPPRFPYHEAAATEIPRLAALAEQLQSNMLEFQPMPDQAMDGLSSAHTATVEALAATPVATSSDIADKLRVLAYLVEGDEGGSLTLETVMLQAVLHDLGAFRIREAVSSEFRVVETIYGQLLQLRAGEYGAIDRPS</sequence>
<evidence type="ECO:0000313" key="2">
    <source>
        <dbReference type="EMBL" id="WLS03124.1"/>
    </source>
</evidence>
<organism evidence="2 3">
    <name type="scientific">Shinella oryzae</name>
    <dbReference type="NCBI Taxonomy" id="2871820"/>
    <lineage>
        <taxon>Bacteria</taxon>
        <taxon>Pseudomonadati</taxon>
        <taxon>Pseudomonadota</taxon>
        <taxon>Alphaproteobacteria</taxon>
        <taxon>Hyphomicrobiales</taxon>
        <taxon>Rhizobiaceae</taxon>
        <taxon>Shinella</taxon>
    </lineage>
</organism>
<name>A0ABY9K6E8_9HYPH</name>
<reference evidence="2 3" key="1">
    <citation type="submission" date="2023-08" db="EMBL/GenBank/DDBJ databases">
        <title>Pathogen: clinical or host-associated sample.</title>
        <authorList>
            <person name="Hergert J."/>
            <person name="Casey R."/>
            <person name="Wagner J."/>
            <person name="Young E.L."/>
            <person name="Oakeson K.F."/>
        </authorList>
    </citation>
    <scope>NUCLEOTIDE SEQUENCE [LARGE SCALE GENOMIC DNA]</scope>
    <source>
        <strain evidence="2 3">UPHL-collab-2</strain>
    </source>
</reference>
<dbReference type="Proteomes" id="UP001225788">
    <property type="component" value="Chromosome"/>
</dbReference>
<proteinExistence type="predicted"/>
<protein>
    <recommendedName>
        <fullName evidence="4">HD domain-containing protein</fullName>
    </recommendedName>
</protein>